<dbReference type="GO" id="GO:0005739">
    <property type="term" value="C:mitochondrion"/>
    <property type="evidence" value="ECO:0007669"/>
    <property type="project" value="TreeGrafter"/>
</dbReference>
<accession>A0A818B263</accession>
<dbReference type="InterPro" id="IPR050509">
    <property type="entry name" value="CoA-transferase_III"/>
</dbReference>
<protein>
    <recommendedName>
        <fullName evidence="5">Alpha-methylacyl-CoA racemase</fullName>
    </recommendedName>
</protein>
<dbReference type="Proteomes" id="UP000663848">
    <property type="component" value="Unassembled WGS sequence"/>
</dbReference>
<dbReference type="InterPro" id="IPR023606">
    <property type="entry name" value="CoA-Trfase_III_dom_1_sf"/>
</dbReference>
<name>A0A818B263_9BILA</name>
<dbReference type="Gene3D" id="3.30.1540.10">
    <property type="entry name" value="formyl-coa transferase, domain 3"/>
    <property type="match status" value="1"/>
</dbReference>
<organism evidence="2 4">
    <name type="scientific">Rotaria socialis</name>
    <dbReference type="NCBI Taxonomy" id="392032"/>
    <lineage>
        <taxon>Eukaryota</taxon>
        <taxon>Metazoa</taxon>
        <taxon>Spiralia</taxon>
        <taxon>Gnathifera</taxon>
        <taxon>Rotifera</taxon>
        <taxon>Eurotatoria</taxon>
        <taxon>Bdelloidea</taxon>
        <taxon>Philodinida</taxon>
        <taxon>Philodinidae</taxon>
        <taxon>Rotaria</taxon>
    </lineage>
</organism>
<dbReference type="PANTHER" id="PTHR48228:SF5">
    <property type="entry name" value="ALPHA-METHYLACYL-COA RACEMASE"/>
    <property type="match status" value="1"/>
</dbReference>
<evidence type="ECO:0000313" key="2">
    <source>
        <dbReference type="EMBL" id="CAF3406930.1"/>
    </source>
</evidence>
<evidence type="ECO:0008006" key="5">
    <source>
        <dbReference type="Google" id="ProtNLM"/>
    </source>
</evidence>
<dbReference type="PANTHER" id="PTHR48228">
    <property type="entry name" value="SUCCINYL-COA--D-CITRAMALATE COA-TRANSFERASE"/>
    <property type="match status" value="1"/>
</dbReference>
<evidence type="ECO:0000256" key="1">
    <source>
        <dbReference type="ARBA" id="ARBA00008383"/>
    </source>
</evidence>
<dbReference type="EMBL" id="CAJNYT010001373">
    <property type="protein sequence ID" value="CAF3406930.1"/>
    <property type="molecule type" value="Genomic_DNA"/>
</dbReference>
<dbReference type="InterPro" id="IPR003673">
    <property type="entry name" value="CoA-Trfase_fam_III"/>
</dbReference>
<dbReference type="Gene3D" id="3.40.50.10540">
    <property type="entry name" value="Crotonobetainyl-coa:carnitine coa-transferase, domain 1"/>
    <property type="match status" value="1"/>
</dbReference>
<dbReference type="GO" id="GO:0008111">
    <property type="term" value="F:alpha-methylacyl-CoA racemase activity"/>
    <property type="evidence" value="ECO:0007669"/>
    <property type="project" value="TreeGrafter"/>
</dbReference>
<reference evidence="2" key="1">
    <citation type="submission" date="2021-02" db="EMBL/GenBank/DDBJ databases">
        <authorList>
            <person name="Nowell W R."/>
        </authorList>
    </citation>
    <scope>NUCLEOTIDE SEQUENCE</scope>
</reference>
<dbReference type="SUPFAM" id="SSF89796">
    <property type="entry name" value="CoA-transferase family III (CaiB/BaiF)"/>
    <property type="match status" value="1"/>
</dbReference>
<dbReference type="Proteomes" id="UP000663872">
    <property type="component" value="Unassembled WGS sequence"/>
</dbReference>
<dbReference type="Pfam" id="PF02515">
    <property type="entry name" value="CoA_transf_3"/>
    <property type="match status" value="1"/>
</dbReference>
<evidence type="ECO:0000313" key="4">
    <source>
        <dbReference type="Proteomes" id="UP000663872"/>
    </source>
</evidence>
<dbReference type="GO" id="GO:0008206">
    <property type="term" value="P:bile acid metabolic process"/>
    <property type="evidence" value="ECO:0007669"/>
    <property type="project" value="TreeGrafter"/>
</dbReference>
<comment type="caution">
    <text evidence="2">The sequence shown here is derived from an EMBL/GenBank/DDBJ whole genome shotgun (WGS) entry which is preliminary data.</text>
</comment>
<dbReference type="EMBL" id="CAJOBR010000057">
    <property type="protein sequence ID" value="CAF4457094.1"/>
    <property type="molecule type" value="Genomic_DNA"/>
</dbReference>
<comment type="similarity">
    <text evidence="1">Belongs to the CoA-transferase III family.</text>
</comment>
<proteinExistence type="inferred from homology"/>
<gene>
    <name evidence="2" type="ORF">GRG538_LOCUS10536</name>
    <name evidence="3" type="ORF">QYT958_LOCUS1110</name>
</gene>
<dbReference type="InterPro" id="IPR044855">
    <property type="entry name" value="CoA-Trfase_III_dom3_sf"/>
</dbReference>
<evidence type="ECO:0000313" key="3">
    <source>
        <dbReference type="EMBL" id="CAF4457094.1"/>
    </source>
</evidence>
<sequence>MALRGLKVLELSGLAPAPFCGMLLADYGASVIRVDRKGDQQNTRLDRLARGKRSISIDLKTPAAIDIFRRLSSKADVLIEPFRPGVMEKLGLGPHVLLNENKRLIYARLSGYGQDGPLSMKAGHDINYLSISGLLSMFGRANSKPHPPINLAADFAGGGLLAAYAIMSAIFERQTTNLGQVLDLSLAEGSSYVSSWMWTSRDLPIVWFGEQRGENLLDGGTHFYDTYETSDGLYMAVGALEPQFYTQLLLGLGLDPDDEKHSQMNINEMKIKFEQLFKTKTQKEWTEIFNEYDACCTPVLDWNSACEHKHNQERNNFSTDQNKNRIVPMPAPKFSVSKLPSINRPLPLPGEHTMEILREIGYSNDNIKQLIKENIVQNVERSKSKL</sequence>
<dbReference type="AlphaFoldDB" id="A0A818B263"/>